<protein>
    <submittedName>
        <fullName evidence="15">TonB-dependent receptor</fullName>
    </submittedName>
</protein>
<evidence type="ECO:0000256" key="3">
    <source>
        <dbReference type="ARBA" id="ARBA00022452"/>
    </source>
</evidence>
<keyword evidence="7" id="KW-0406">Ion transport</keyword>
<proteinExistence type="inferred from homology"/>
<keyword evidence="3 11" id="KW-1134">Transmembrane beta strand</keyword>
<organism evidence="15 16">
    <name type="scientific">Stenotrophomonas forensis</name>
    <dbReference type="NCBI Taxonomy" id="2871169"/>
    <lineage>
        <taxon>Bacteria</taxon>
        <taxon>Pseudomonadati</taxon>
        <taxon>Pseudomonadota</taxon>
        <taxon>Gammaproteobacteria</taxon>
        <taxon>Lysobacterales</taxon>
        <taxon>Lysobacteraceae</taxon>
        <taxon>Stenotrophomonas</taxon>
        <taxon>Stenotrophomonas maltophilia group</taxon>
    </lineage>
</organism>
<keyword evidence="10 11" id="KW-0998">Cell outer membrane</keyword>
<dbReference type="InterPro" id="IPR039426">
    <property type="entry name" value="TonB-dep_rcpt-like"/>
</dbReference>
<keyword evidence="2 11" id="KW-0813">Transport</keyword>
<reference evidence="15 16" key="1">
    <citation type="submission" date="2021-08" db="EMBL/GenBank/DDBJ databases">
        <title>Stenotrophomonas forensis sp. nov., isolated from contaminated viral transport media.</title>
        <authorList>
            <person name="Nguyen S.V."/>
            <person name="Edwards D."/>
            <person name="Scott S."/>
            <person name="Doss J."/>
            <person name="Merid S."/>
            <person name="Zelaya E."/>
            <person name="Maza C."/>
            <person name="Mann M."/>
            <person name="Hamilton B."/>
            <person name="Blackwell R."/>
            <person name="Tran A."/>
            <person name="Hauser J."/>
        </authorList>
    </citation>
    <scope>NUCLEOTIDE SEQUENCE [LARGE SCALE GENOMIC DNA]</scope>
    <source>
        <strain evidence="15 16">DFS-20110405</strain>
    </source>
</reference>
<dbReference type="Gene3D" id="2.40.170.20">
    <property type="entry name" value="TonB-dependent receptor, beta-barrel domain"/>
    <property type="match status" value="1"/>
</dbReference>
<dbReference type="InterPro" id="IPR000531">
    <property type="entry name" value="Beta-barrel_TonB"/>
</dbReference>
<evidence type="ECO:0000256" key="6">
    <source>
        <dbReference type="ARBA" id="ARBA00023004"/>
    </source>
</evidence>
<evidence type="ECO:0000256" key="1">
    <source>
        <dbReference type="ARBA" id="ARBA00004571"/>
    </source>
</evidence>
<dbReference type="Proteomes" id="UP001216828">
    <property type="component" value="Chromosome"/>
</dbReference>
<keyword evidence="4" id="KW-0410">Iron transport</keyword>
<feature type="domain" description="TonB-dependent receptor-like beta-barrel" evidence="13">
    <location>
        <begin position="236"/>
        <end position="684"/>
    </location>
</feature>
<evidence type="ECO:0000256" key="7">
    <source>
        <dbReference type="ARBA" id="ARBA00023065"/>
    </source>
</evidence>
<keyword evidence="15" id="KW-0675">Receptor</keyword>
<evidence type="ECO:0000256" key="5">
    <source>
        <dbReference type="ARBA" id="ARBA00022692"/>
    </source>
</evidence>
<evidence type="ECO:0000256" key="12">
    <source>
        <dbReference type="RuleBase" id="RU003357"/>
    </source>
</evidence>
<evidence type="ECO:0000256" key="2">
    <source>
        <dbReference type="ARBA" id="ARBA00022448"/>
    </source>
</evidence>
<dbReference type="CDD" id="cd01347">
    <property type="entry name" value="ligand_gated_channel"/>
    <property type="match status" value="1"/>
</dbReference>
<gene>
    <name evidence="15" type="ORF">K5L94_12000</name>
</gene>
<keyword evidence="6" id="KW-0408">Iron</keyword>
<dbReference type="EMBL" id="CP082270">
    <property type="protein sequence ID" value="WDM61875.1"/>
    <property type="molecule type" value="Genomic_DNA"/>
</dbReference>
<dbReference type="InterPro" id="IPR036942">
    <property type="entry name" value="Beta-barrel_TonB_sf"/>
</dbReference>
<dbReference type="PANTHER" id="PTHR32552:SF81">
    <property type="entry name" value="TONB-DEPENDENT OUTER MEMBRANE RECEPTOR"/>
    <property type="match status" value="1"/>
</dbReference>
<evidence type="ECO:0000259" key="13">
    <source>
        <dbReference type="Pfam" id="PF00593"/>
    </source>
</evidence>
<evidence type="ECO:0000256" key="11">
    <source>
        <dbReference type="PROSITE-ProRule" id="PRU01360"/>
    </source>
</evidence>
<comment type="subcellular location">
    <subcellularLocation>
        <location evidence="1 11">Cell outer membrane</location>
        <topology evidence="1 11">Multi-pass membrane protein</topology>
    </subcellularLocation>
</comment>
<dbReference type="PANTHER" id="PTHR32552">
    <property type="entry name" value="FERRICHROME IRON RECEPTOR-RELATED"/>
    <property type="match status" value="1"/>
</dbReference>
<evidence type="ECO:0000256" key="4">
    <source>
        <dbReference type="ARBA" id="ARBA00022496"/>
    </source>
</evidence>
<feature type="domain" description="TonB-dependent receptor plug" evidence="14">
    <location>
        <begin position="42"/>
        <end position="151"/>
    </location>
</feature>
<evidence type="ECO:0000256" key="10">
    <source>
        <dbReference type="ARBA" id="ARBA00023237"/>
    </source>
</evidence>
<keyword evidence="5 11" id="KW-0812">Transmembrane</keyword>
<comment type="similarity">
    <text evidence="11 12">Belongs to the TonB-dependent receptor family.</text>
</comment>
<keyword evidence="16" id="KW-1185">Reference proteome</keyword>
<keyword evidence="8 12" id="KW-0798">TonB box</keyword>
<evidence type="ECO:0000256" key="8">
    <source>
        <dbReference type="ARBA" id="ARBA00023077"/>
    </source>
</evidence>
<dbReference type="InterPro" id="IPR012910">
    <property type="entry name" value="Plug_dom"/>
</dbReference>
<keyword evidence="9 11" id="KW-0472">Membrane</keyword>
<dbReference type="Pfam" id="PF00593">
    <property type="entry name" value="TonB_dep_Rec_b-barrel"/>
    <property type="match status" value="1"/>
</dbReference>
<evidence type="ECO:0000256" key="9">
    <source>
        <dbReference type="ARBA" id="ARBA00023136"/>
    </source>
</evidence>
<dbReference type="RefSeq" id="WP_274510519.1">
    <property type="nucleotide sequence ID" value="NZ_CP082270.1"/>
</dbReference>
<sequence length="720" mass="78641">MIGAWLAAGPVLAQEAPPAGRSASPTNLDSIKVTARKREETLQEVPVAVTAFTSEALDRMNVQDISDLDAQVPNLTIYAARGASSTVTAYIRGIGQSDPTWGADPGVGIYLDDVYIARPQGALLDVFDVSRIEVLRGPQGTLYGKNTIGGAIKYISRGLPTQTEGFAQITVGNYSQLDAKAAIGGPIGGADSGLRARVAVASMNHDGFGENTVNGQPVSDKQVNAARLNLGAYAGDDFDVQFALDWIDDQSGMRGSKMLAPNPFLRPYPPMDSRYDIRSGMRNLNNVETKGASATVNWRPNEDIAVKYVVAKRESDSEANIDFDTTPVKLADVSGTYNDNQVSNEVQLNYDAGGRVRGVVGLYQFSGEAGGQIQNNYFSAQFADNQGKVLTDSIALYADWTFDLTSRLKLDVGARYTDEDKRAIVLNRLYADPGFSRPVAVTADFDKKTNFTNVSPKVSLDYQITPDIMVYGLATRGFKSGGYNIRANAVAVPRSAEPFDDETVDSYEVGSKMAFLDQRLFLNLSAFYNKYKDIQLSVFTGLDTNGDGIDDSFFGDFTNAGAGTVKGLEVEYQYLPTQHWLISGNLAWLDTKYDEYMDRGINVAQQMKFTNAPEFSGALNVEYRTELANGSNLSARVSYSYQSEVWPTTDLSPVIRQDGYGLVNAGLIWRLDDAWTFSLQGTNLTDKEYRTTGYNIPAVGTLIGFYGPPRQYSLSVRYDF</sequence>
<accession>A0ABY7XW50</accession>
<evidence type="ECO:0000259" key="14">
    <source>
        <dbReference type="Pfam" id="PF07715"/>
    </source>
</evidence>
<name>A0ABY7XW50_9GAMM</name>
<dbReference type="PROSITE" id="PS52016">
    <property type="entry name" value="TONB_DEPENDENT_REC_3"/>
    <property type="match status" value="1"/>
</dbReference>
<evidence type="ECO:0000313" key="15">
    <source>
        <dbReference type="EMBL" id="WDM61875.1"/>
    </source>
</evidence>
<evidence type="ECO:0000313" key="16">
    <source>
        <dbReference type="Proteomes" id="UP001216828"/>
    </source>
</evidence>
<dbReference type="Pfam" id="PF07715">
    <property type="entry name" value="Plug"/>
    <property type="match status" value="1"/>
</dbReference>
<dbReference type="SUPFAM" id="SSF56935">
    <property type="entry name" value="Porins"/>
    <property type="match status" value="1"/>
</dbReference>